<dbReference type="CDD" id="cd00054">
    <property type="entry name" value="EGF_CA"/>
    <property type="match status" value="1"/>
</dbReference>
<dbReference type="InterPro" id="IPR000742">
    <property type="entry name" value="EGF"/>
</dbReference>
<organism evidence="10 11">
    <name type="scientific">Zootermopsis nevadensis</name>
    <name type="common">Dampwood termite</name>
    <dbReference type="NCBI Taxonomy" id="136037"/>
    <lineage>
        <taxon>Eukaryota</taxon>
        <taxon>Metazoa</taxon>
        <taxon>Ecdysozoa</taxon>
        <taxon>Arthropoda</taxon>
        <taxon>Hexapoda</taxon>
        <taxon>Insecta</taxon>
        <taxon>Pterygota</taxon>
        <taxon>Neoptera</taxon>
        <taxon>Polyneoptera</taxon>
        <taxon>Dictyoptera</taxon>
        <taxon>Blattodea</taxon>
        <taxon>Blattoidea</taxon>
        <taxon>Termitoidae</taxon>
        <taxon>Termopsidae</taxon>
        <taxon>Zootermopsis</taxon>
    </lineage>
</organism>
<accession>A0A067QVB7</accession>
<dbReference type="GO" id="GO:0030246">
    <property type="term" value="F:carbohydrate binding"/>
    <property type="evidence" value="ECO:0007669"/>
    <property type="project" value="UniProtKB-KW"/>
</dbReference>
<evidence type="ECO:0000313" key="11">
    <source>
        <dbReference type="Proteomes" id="UP000027135"/>
    </source>
</evidence>
<dbReference type="GO" id="GO:0048056">
    <property type="term" value="P:R3/R4 cell differentiation"/>
    <property type="evidence" value="ECO:0007669"/>
    <property type="project" value="UniProtKB-ARBA"/>
</dbReference>
<dbReference type="eggNOG" id="KOG1219">
    <property type="taxonomic scope" value="Eukaryota"/>
</dbReference>
<dbReference type="GO" id="GO:0120035">
    <property type="term" value="P:regulation of plasma membrane bounded cell projection organization"/>
    <property type="evidence" value="ECO:0007669"/>
    <property type="project" value="UniProtKB-ARBA"/>
</dbReference>
<evidence type="ECO:0000256" key="3">
    <source>
        <dbReference type="ARBA" id="ARBA00022737"/>
    </source>
</evidence>
<dbReference type="Gene3D" id="2.10.70.10">
    <property type="entry name" value="Complement Module, domain 1"/>
    <property type="match status" value="2"/>
</dbReference>
<feature type="domain" description="EGF-like" evidence="8">
    <location>
        <begin position="171"/>
        <end position="207"/>
    </location>
</feature>
<name>A0A067QVB7_ZOONE</name>
<feature type="domain" description="Sushi" evidence="9">
    <location>
        <begin position="84"/>
        <end position="147"/>
    </location>
</feature>
<keyword evidence="3" id="KW-0677">Repeat</keyword>
<dbReference type="SUPFAM" id="SSF57196">
    <property type="entry name" value="EGF/Laminin"/>
    <property type="match status" value="2"/>
</dbReference>
<dbReference type="PROSITE" id="PS01186">
    <property type="entry name" value="EGF_2"/>
    <property type="match status" value="1"/>
</dbReference>
<evidence type="ECO:0000256" key="7">
    <source>
        <dbReference type="PROSITE-ProRule" id="PRU00302"/>
    </source>
</evidence>
<keyword evidence="11" id="KW-1185">Reference proteome</keyword>
<dbReference type="EMBL" id="KK853332">
    <property type="protein sequence ID" value="KDR08381.1"/>
    <property type="molecule type" value="Genomic_DNA"/>
</dbReference>
<dbReference type="PROSITE" id="PS50026">
    <property type="entry name" value="EGF_3"/>
    <property type="match status" value="2"/>
</dbReference>
<dbReference type="Pfam" id="PF00084">
    <property type="entry name" value="Sushi"/>
    <property type="match status" value="2"/>
</dbReference>
<keyword evidence="4 6" id="KW-1015">Disulfide bond</keyword>
<evidence type="ECO:0000256" key="5">
    <source>
        <dbReference type="ARBA" id="ARBA00023180"/>
    </source>
</evidence>
<dbReference type="GO" id="GO:0006974">
    <property type="term" value="P:DNA damage response"/>
    <property type="evidence" value="ECO:0007669"/>
    <property type="project" value="TreeGrafter"/>
</dbReference>
<comment type="caution">
    <text evidence="6">Lacks conserved residue(s) required for the propagation of feature annotation.</text>
</comment>
<dbReference type="GO" id="GO:0016318">
    <property type="term" value="P:ommatidial rotation"/>
    <property type="evidence" value="ECO:0007669"/>
    <property type="project" value="UniProtKB-ARBA"/>
</dbReference>
<dbReference type="Gene3D" id="2.10.25.10">
    <property type="entry name" value="Laminin"/>
    <property type="match status" value="2"/>
</dbReference>
<evidence type="ECO:0000256" key="2">
    <source>
        <dbReference type="ARBA" id="ARBA00022729"/>
    </source>
</evidence>
<dbReference type="CDD" id="cd00033">
    <property type="entry name" value="CCP"/>
    <property type="match status" value="2"/>
</dbReference>
<dbReference type="InterPro" id="IPR000436">
    <property type="entry name" value="Sushi_SCR_CCP_dom"/>
</dbReference>
<dbReference type="SMART" id="SM00181">
    <property type="entry name" value="EGF"/>
    <property type="match status" value="2"/>
</dbReference>
<evidence type="ECO:0000256" key="6">
    <source>
        <dbReference type="PROSITE-ProRule" id="PRU00076"/>
    </source>
</evidence>
<dbReference type="InterPro" id="IPR035976">
    <property type="entry name" value="Sushi/SCR/CCP_sf"/>
</dbReference>
<dbReference type="SUPFAM" id="SSF57535">
    <property type="entry name" value="Complement control module/SCR domain"/>
    <property type="match status" value="2"/>
</dbReference>
<keyword evidence="10" id="KW-0430">Lectin</keyword>
<keyword evidence="2" id="KW-0732">Signal</keyword>
<dbReference type="SMART" id="SM00032">
    <property type="entry name" value="CCP"/>
    <property type="match status" value="2"/>
</dbReference>
<keyword evidence="7" id="KW-0768">Sushi</keyword>
<dbReference type="PANTHER" id="PTHR46839">
    <property type="entry name" value="SUSHI DOMAIN-CONTAINING PROTEIN 6"/>
    <property type="match status" value="1"/>
</dbReference>
<dbReference type="FunFam" id="2.10.25.10:FF:000012">
    <property type="entry name" value="Delta-like protein"/>
    <property type="match status" value="1"/>
</dbReference>
<evidence type="ECO:0000259" key="8">
    <source>
        <dbReference type="PROSITE" id="PS50026"/>
    </source>
</evidence>
<keyword evidence="5" id="KW-0325">Glycoprotein</keyword>
<dbReference type="AlphaFoldDB" id="A0A067QVB7"/>
<dbReference type="GO" id="GO:0050769">
    <property type="term" value="P:positive regulation of neurogenesis"/>
    <property type="evidence" value="ECO:0007669"/>
    <property type="project" value="UniProtKB-ARBA"/>
</dbReference>
<evidence type="ECO:0000259" key="9">
    <source>
        <dbReference type="PROSITE" id="PS50923"/>
    </source>
</evidence>
<dbReference type="PANTHER" id="PTHR46839:SF2">
    <property type="entry name" value="SUSHI DOMAIN-CONTAINING PROTEIN 6"/>
    <property type="match status" value="1"/>
</dbReference>
<dbReference type="GO" id="GO:0005911">
    <property type="term" value="C:cell-cell junction"/>
    <property type="evidence" value="ECO:0007669"/>
    <property type="project" value="UniProtKB-ARBA"/>
</dbReference>
<evidence type="ECO:0000256" key="4">
    <source>
        <dbReference type="ARBA" id="ARBA00023157"/>
    </source>
</evidence>
<dbReference type="Proteomes" id="UP000027135">
    <property type="component" value="Unassembled WGS sequence"/>
</dbReference>
<evidence type="ECO:0000313" key="10">
    <source>
        <dbReference type="EMBL" id="KDR08381.1"/>
    </source>
</evidence>
<sequence>MCKYHYHVTVRKCPPLHLHEHAHVRCSLNNAWGSRCQLTCSQGYELVGHNITECGDKLKWTNPLPRCLAVKGCPLPMSPENGRLSCETPGSGEGSDVTSSGELLKEGSVCRYDCDPGYAVPQSQWHLMVIRCRAHSWNSTTDPSCQADDGNTPQLLLADTEYHHPLRHHQKRRPCWANPCQAGGTCLNGPHPRRSVLCICPRDREGEFCERARCQEEMCENGGRCIVLGDKAACYCPPGFTGPKCQVSQGTG</sequence>
<dbReference type="GO" id="GO:0007411">
    <property type="term" value="P:axon guidance"/>
    <property type="evidence" value="ECO:0007669"/>
    <property type="project" value="UniProtKB-ARBA"/>
</dbReference>
<gene>
    <name evidence="10" type="ORF">L798_00793</name>
</gene>
<keyword evidence="1 6" id="KW-0245">EGF-like domain</keyword>
<feature type="domain" description="Sushi" evidence="9">
    <location>
        <begin position="11"/>
        <end position="69"/>
    </location>
</feature>
<protein>
    <submittedName>
        <fullName evidence="10">p-selectin</fullName>
    </submittedName>
</protein>
<dbReference type="GO" id="GO:0040008">
    <property type="term" value="P:regulation of growth"/>
    <property type="evidence" value="ECO:0007669"/>
    <property type="project" value="UniProtKB-ARBA"/>
</dbReference>
<evidence type="ECO:0000256" key="1">
    <source>
        <dbReference type="ARBA" id="ARBA00022536"/>
    </source>
</evidence>
<feature type="domain" description="EGF-like" evidence="8">
    <location>
        <begin position="210"/>
        <end position="246"/>
    </location>
</feature>
<feature type="disulfide bond" evidence="7">
    <location>
        <begin position="40"/>
        <end position="67"/>
    </location>
</feature>
<dbReference type="InParanoid" id="A0A067QVB7"/>
<dbReference type="InterPro" id="IPR042866">
    <property type="entry name" value="SUSD6"/>
</dbReference>
<dbReference type="Pfam" id="PF00008">
    <property type="entry name" value="EGF"/>
    <property type="match status" value="2"/>
</dbReference>
<reference evidence="10 11" key="1">
    <citation type="journal article" date="2014" name="Nat. Commun.">
        <title>Molecular traces of alternative social organization in a termite genome.</title>
        <authorList>
            <person name="Terrapon N."/>
            <person name="Li C."/>
            <person name="Robertson H.M."/>
            <person name="Ji L."/>
            <person name="Meng X."/>
            <person name="Booth W."/>
            <person name="Chen Z."/>
            <person name="Childers C.P."/>
            <person name="Glastad K.M."/>
            <person name="Gokhale K."/>
            <person name="Gowin J."/>
            <person name="Gronenberg W."/>
            <person name="Hermansen R.A."/>
            <person name="Hu H."/>
            <person name="Hunt B.G."/>
            <person name="Huylmans A.K."/>
            <person name="Khalil S.M."/>
            <person name="Mitchell R.D."/>
            <person name="Munoz-Torres M.C."/>
            <person name="Mustard J.A."/>
            <person name="Pan H."/>
            <person name="Reese J.T."/>
            <person name="Scharf M.E."/>
            <person name="Sun F."/>
            <person name="Vogel H."/>
            <person name="Xiao J."/>
            <person name="Yang W."/>
            <person name="Yang Z."/>
            <person name="Yang Z."/>
            <person name="Zhou J."/>
            <person name="Zhu J."/>
            <person name="Brent C.S."/>
            <person name="Elsik C.G."/>
            <person name="Goodisman M.A."/>
            <person name="Liberles D.A."/>
            <person name="Roe R.M."/>
            <person name="Vargo E.L."/>
            <person name="Vilcinskas A."/>
            <person name="Wang J."/>
            <person name="Bornberg-Bauer E."/>
            <person name="Korb J."/>
            <person name="Zhang G."/>
            <person name="Liebig J."/>
        </authorList>
    </citation>
    <scope>NUCLEOTIDE SEQUENCE [LARGE SCALE GENOMIC DNA]</scope>
    <source>
        <tissue evidence="10">Whole organism</tissue>
    </source>
</reference>
<proteinExistence type="predicted"/>
<dbReference type="PROSITE" id="PS50923">
    <property type="entry name" value="SUSHI"/>
    <property type="match status" value="2"/>
</dbReference>
<feature type="disulfide bond" evidence="6">
    <location>
        <begin position="236"/>
        <end position="245"/>
    </location>
</feature>
<dbReference type="PROSITE" id="PS00022">
    <property type="entry name" value="EGF_1"/>
    <property type="match status" value="1"/>
</dbReference>